<dbReference type="PANTHER" id="PTHR34129:SF1">
    <property type="entry name" value="DUF952 DOMAIN-CONTAINING PROTEIN"/>
    <property type="match status" value="1"/>
</dbReference>
<accession>A0A1M4YRD0</accession>
<dbReference type="SUPFAM" id="SSF56399">
    <property type="entry name" value="ADP-ribosylation"/>
    <property type="match status" value="1"/>
</dbReference>
<dbReference type="InterPro" id="IPR009297">
    <property type="entry name" value="DUF952"/>
</dbReference>
<dbReference type="Proteomes" id="UP000184485">
    <property type="component" value="Unassembled WGS sequence"/>
</dbReference>
<reference evidence="1 2" key="1">
    <citation type="submission" date="2016-11" db="EMBL/GenBank/DDBJ databases">
        <authorList>
            <person name="Jaros S."/>
            <person name="Januszkiewicz K."/>
            <person name="Wedrychowicz H."/>
        </authorList>
    </citation>
    <scope>NUCLEOTIDE SEQUENCE [LARGE SCALE GENOMIC DNA]</scope>
    <source>
        <strain evidence="1 2">DSM 19436</strain>
    </source>
</reference>
<sequence>MTLIYKIAPGELWREAEARGVFAGAPIDTADGYIHLSAADQVRETAARYFSGIDDLVLVAIDTDRLGETLKWEPSRGGALFPHLYAPLAIADVAWARPLLLGAHGFHLFPSDIP</sequence>
<dbReference type="AlphaFoldDB" id="A0A1M4YRD0"/>
<proteinExistence type="predicted"/>
<evidence type="ECO:0000313" key="1">
    <source>
        <dbReference type="EMBL" id="SHF08271.1"/>
    </source>
</evidence>
<dbReference type="PANTHER" id="PTHR34129">
    <property type="entry name" value="BLR1139 PROTEIN"/>
    <property type="match status" value="1"/>
</dbReference>
<organism evidence="1 2">
    <name type="scientific">Kaistia soli DSM 19436</name>
    <dbReference type="NCBI Taxonomy" id="1122133"/>
    <lineage>
        <taxon>Bacteria</taxon>
        <taxon>Pseudomonadati</taxon>
        <taxon>Pseudomonadota</taxon>
        <taxon>Alphaproteobacteria</taxon>
        <taxon>Hyphomicrobiales</taxon>
        <taxon>Kaistiaceae</taxon>
        <taxon>Kaistia</taxon>
    </lineage>
</organism>
<dbReference type="RefSeq" id="WP_073052826.1">
    <property type="nucleotide sequence ID" value="NZ_FQUP01000001.1"/>
</dbReference>
<keyword evidence="2" id="KW-1185">Reference proteome</keyword>
<dbReference type="Pfam" id="PF06108">
    <property type="entry name" value="DUF952"/>
    <property type="match status" value="1"/>
</dbReference>
<dbReference type="STRING" id="1122133.SAMN02745157_1595"/>
<dbReference type="Gene3D" id="3.20.170.20">
    <property type="entry name" value="Protein of unknown function DUF952"/>
    <property type="match status" value="1"/>
</dbReference>
<evidence type="ECO:0000313" key="2">
    <source>
        <dbReference type="Proteomes" id="UP000184485"/>
    </source>
</evidence>
<protein>
    <submittedName>
        <fullName evidence="1">Uncharacterized conserved protein, DUF952 family</fullName>
    </submittedName>
</protein>
<dbReference type="EMBL" id="FQUP01000001">
    <property type="protein sequence ID" value="SHF08271.1"/>
    <property type="molecule type" value="Genomic_DNA"/>
</dbReference>
<name>A0A1M4YRD0_9HYPH</name>
<gene>
    <name evidence="1" type="ORF">SAMN02745157_1595</name>
</gene>